<dbReference type="AlphaFoldDB" id="A0A9P5ZU27"/>
<accession>A0A9P5ZU27</accession>
<evidence type="ECO:0000313" key="2">
    <source>
        <dbReference type="EMBL" id="KAF9491791.1"/>
    </source>
</evidence>
<keyword evidence="3" id="KW-1185">Reference proteome</keyword>
<feature type="signal peptide" evidence="1">
    <location>
        <begin position="1"/>
        <end position="18"/>
    </location>
</feature>
<name>A0A9P5ZU27_PLEER</name>
<sequence>MLFPIFMAAGALVVLSTALPTPHAGILDSHLEATPPNLPTTLLVPSMQPLIHPPKWDTEQIKSIHEKIASMLFVFIGSERTDPGF</sequence>
<feature type="chain" id="PRO_5040328879" evidence="1">
    <location>
        <begin position="19"/>
        <end position="85"/>
    </location>
</feature>
<evidence type="ECO:0000256" key="1">
    <source>
        <dbReference type="SAM" id="SignalP"/>
    </source>
</evidence>
<reference evidence="2" key="1">
    <citation type="submission" date="2020-11" db="EMBL/GenBank/DDBJ databases">
        <authorList>
            <consortium name="DOE Joint Genome Institute"/>
            <person name="Ahrendt S."/>
            <person name="Riley R."/>
            <person name="Andreopoulos W."/>
            <person name="Labutti K."/>
            <person name="Pangilinan J."/>
            <person name="Ruiz-Duenas F.J."/>
            <person name="Barrasa J.M."/>
            <person name="Sanchez-Garcia M."/>
            <person name="Camarero S."/>
            <person name="Miyauchi S."/>
            <person name="Serrano A."/>
            <person name="Linde D."/>
            <person name="Babiker R."/>
            <person name="Drula E."/>
            <person name="Ayuso-Fernandez I."/>
            <person name="Pacheco R."/>
            <person name="Padilla G."/>
            <person name="Ferreira P."/>
            <person name="Barriuso J."/>
            <person name="Kellner H."/>
            <person name="Castanera R."/>
            <person name="Alfaro M."/>
            <person name="Ramirez L."/>
            <person name="Pisabarro A.G."/>
            <person name="Kuo A."/>
            <person name="Tritt A."/>
            <person name="Lipzen A."/>
            <person name="He G."/>
            <person name="Yan M."/>
            <person name="Ng V."/>
            <person name="Cullen D."/>
            <person name="Martin F."/>
            <person name="Rosso M.-N."/>
            <person name="Henrissat B."/>
            <person name="Hibbett D."/>
            <person name="Martinez A.T."/>
            <person name="Grigoriev I.V."/>
        </authorList>
    </citation>
    <scope>NUCLEOTIDE SEQUENCE</scope>
    <source>
        <strain evidence="2">ATCC 90797</strain>
    </source>
</reference>
<gene>
    <name evidence="2" type="ORF">BDN71DRAFT_1452356</name>
</gene>
<evidence type="ECO:0000313" key="3">
    <source>
        <dbReference type="Proteomes" id="UP000807025"/>
    </source>
</evidence>
<protein>
    <submittedName>
        <fullName evidence="2">Uncharacterized protein</fullName>
    </submittedName>
</protein>
<keyword evidence="1" id="KW-0732">Signal</keyword>
<dbReference type="EMBL" id="MU154612">
    <property type="protein sequence ID" value="KAF9491791.1"/>
    <property type="molecule type" value="Genomic_DNA"/>
</dbReference>
<dbReference type="Proteomes" id="UP000807025">
    <property type="component" value="Unassembled WGS sequence"/>
</dbReference>
<comment type="caution">
    <text evidence="2">The sequence shown here is derived from an EMBL/GenBank/DDBJ whole genome shotgun (WGS) entry which is preliminary data.</text>
</comment>
<proteinExistence type="predicted"/>
<organism evidence="2 3">
    <name type="scientific">Pleurotus eryngii</name>
    <name type="common">Boletus of the steppes</name>
    <dbReference type="NCBI Taxonomy" id="5323"/>
    <lineage>
        <taxon>Eukaryota</taxon>
        <taxon>Fungi</taxon>
        <taxon>Dikarya</taxon>
        <taxon>Basidiomycota</taxon>
        <taxon>Agaricomycotina</taxon>
        <taxon>Agaricomycetes</taxon>
        <taxon>Agaricomycetidae</taxon>
        <taxon>Agaricales</taxon>
        <taxon>Pleurotineae</taxon>
        <taxon>Pleurotaceae</taxon>
        <taxon>Pleurotus</taxon>
    </lineage>
</organism>